<name>A0A0A2G6C7_9PORP</name>
<feature type="domain" description="DUF306" evidence="2">
    <location>
        <begin position="40"/>
        <end position="135"/>
    </location>
</feature>
<dbReference type="PROSITE" id="PS51257">
    <property type="entry name" value="PROKAR_LIPOPROTEIN"/>
    <property type="match status" value="1"/>
</dbReference>
<sequence>MKTNKKVFFLLLATVATFVLLTSCACKMNHKGASLEEIAGDWQVTHINGNKFLGEEPMTINFDIKEMRIGGKAICNSYGAPFTLKTSGTIKIKDVFSTLVGCPGNGFETEYYALLESITYIYVKGQEAFLYKDKNDKQPVIVLKR</sequence>
<dbReference type="RefSeq" id="WP_081962177.1">
    <property type="nucleotide sequence ID" value="NZ_JQZW01000008.1"/>
</dbReference>
<dbReference type="InterPro" id="IPR053147">
    <property type="entry name" value="Hsp_HslJ-like"/>
</dbReference>
<reference evidence="3 4" key="1">
    <citation type="submission" date="2014-08" db="EMBL/GenBank/DDBJ databases">
        <title>Porphyromonas gingivicanis strain:COT-022_OH1391 Genome sequencing.</title>
        <authorList>
            <person name="Wallis C."/>
            <person name="Deusch O."/>
            <person name="O'Flynn C."/>
            <person name="Davis I."/>
            <person name="Jospin G."/>
            <person name="Darling A.E."/>
            <person name="Coil D.A."/>
            <person name="Alexiev A."/>
            <person name="Horsfall A."/>
            <person name="Kirkwood N."/>
            <person name="Harris S."/>
            <person name="Eisen J.A."/>
        </authorList>
    </citation>
    <scope>NUCLEOTIDE SEQUENCE [LARGE SCALE GENOMIC DNA]</scope>
    <source>
        <strain evidence="4">COT-022 OH1391</strain>
    </source>
</reference>
<gene>
    <name evidence="3" type="ORF">HQ36_02945</name>
</gene>
<keyword evidence="1" id="KW-0732">Signal</keyword>
<organism evidence="3 4">
    <name type="scientific">Porphyromonas gingivicanis</name>
    <dbReference type="NCBI Taxonomy" id="266762"/>
    <lineage>
        <taxon>Bacteria</taxon>
        <taxon>Pseudomonadati</taxon>
        <taxon>Bacteroidota</taxon>
        <taxon>Bacteroidia</taxon>
        <taxon>Bacteroidales</taxon>
        <taxon>Porphyromonadaceae</taxon>
        <taxon>Porphyromonas</taxon>
    </lineage>
</organism>
<dbReference type="Gene3D" id="2.40.128.270">
    <property type="match status" value="1"/>
</dbReference>
<dbReference type="OrthoDB" id="880459at2"/>
<protein>
    <recommendedName>
        <fullName evidence="2">DUF306 domain-containing protein</fullName>
    </recommendedName>
</protein>
<feature type="chain" id="PRO_5001987041" description="DUF306 domain-containing protein" evidence="1">
    <location>
        <begin position="26"/>
        <end position="145"/>
    </location>
</feature>
<dbReference type="EMBL" id="JQZW01000008">
    <property type="protein sequence ID" value="KGN97905.1"/>
    <property type="molecule type" value="Genomic_DNA"/>
</dbReference>
<dbReference type="InterPro" id="IPR038670">
    <property type="entry name" value="HslJ-like_sf"/>
</dbReference>
<dbReference type="Proteomes" id="UP000030134">
    <property type="component" value="Unassembled WGS sequence"/>
</dbReference>
<accession>A0A0A2G6C7</accession>
<evidence type="ECO:0000313" key="4">
    <source>
        <dbReference type="Proteomes" id="UP000030134"/>
    </source>
</evidence>
<feature type="signal peptide" evidence="1">
    <location>
        <begin position="1"/>
        <end position="25"/>
    </location>
</feature>
<dbReference type="PANTHER" id="PTHR35535">
    <property type="entry name" value="HEAT SHOCK PROTEIN HSLJ"/>
    <property type="match status" value="1"/>
</dbReference>
<keyword evidence="4" id="KW-1185">Reference proteome</keyword>
<dbReference type="Pfam" id="PF03724">
    <property type="entry name" value="META"/>
    <property type="match status" value="1"/>
</dbReference>
<dbReference type="eggNOG" id="COG3187">
    <property type="taxonomic scope" value="Bacteria"/>
</dbReference>
<proteinExistence type="predicted"/>
<evidence type="ECO:0000256" key="1">
    <source>
        <dbReference type="SAM" id="SignalP"/>
    </source>
</evidence>
<comment type="caution">
    <text evidence="3">The sequence shown here is derived from an EMBL/GenBank/DDBJ whole genome shotgun (WGS) entry which is preliminary data.</text>
</comment>
<evidence type="ECO:0000259" key="2">
    <source>
        <dbReference type="Pfam" id="PF03724"/>
    </source>
</evidence>
<dbReference type="AlphaFoldDB" id="A0A0A2G6C7"/>
<evidence type="ECO:0000313" key="3">
    <source>
        <dbReference type="EMBL" id="KGN97905.1"/>
    </source>
</evidence>
<dbReference type="STRING" id="266762.HQ36_02945"/>
<dbReference type="InterPro" id="IPR005184">
    <property type="entry name" value="DUF306_Meta_HslJ"/>
</dbReference>
<dbReference type="PANTHER" id="PTHR35535:SF1">
    <property type="entry name" value="HEAT SHOCK PROTEIN HSLJ"/>
    <property type="match status" value="1"/>
</dbReference>